<reference evidence="10" key="2">
    <citation type="submission" date="2017-10" db="EMBL/GenBank/DDBJ databases">
        <title>Ladona fulva Genome sequencing and assembly.</title>
        <authorList>
            <person name="Murali S."/>
            <person name="Richards S."/>
            <person name="Bandaranaike D."/>
            <person name="Bellair M."/>
            <person name="Blankenburg K."/>
            <person name="Chao H."/>
            <person name="Dinh H."/>
            <person name="Doddapaneni H."/>
            <person name="Dugan-Rocha S."/>
            <person name="Elkadiri S."/>
            <person name="Gnanaolivu R."/>
            <person name="Hernandez B."/>
            <person name="Skinner E."/>
            <person name="Javaid M."/>
            <person name="Lee S."/>
            <person name="Li M."/>
            <person name="Ming W."/>
            <person name="Munidasa M."/>
            <person name="Muniz J."/>
            <person name="Nguyen L."/>
            <person name="Hughes D."/>
            <person name="Osuji N."/>
            <person name="Pu L.-L."/>
            <person name="Puazo M."/>
            <person name="Qu C."/>
            <person name="Quiroz J."/>
            <person name="Raj R."/>
            <person name="Weissenberger G."/>
            <person name="Xin Y."/>
            <person name="Zou X."/>
            <person name="Han Y."/>
            <person name="Worley K."/>
            <person name="Muzny D."/>
            <person name="Gibbs R."/>
        </authorList>
    </citation>
    <scope>NUCLEOTIDE SEQUENCE</scope>
    <source>
        <strain evidence="10">Sampled in the wild</strain>
    </source>
</reference>
<name>A0A8K0KGN7_LADFU</name>
<dbReference type="PANTHER" id="PTHR23226:SF416">
    <property type="entry name" value="FI01424P"/>
    <property type="match status" value="1"/>
</dbReference>
<feature type="coiled-coil region" evidence="8">
    <location>
        <begin position="263"/>
        <end position="290"/>
    </location>
</feature>
<keyword evidence="8" id="KW-0175">Coiled coil</keyword>
<keyword evidence="5" id="KW-0862">Zinc</keyword>
<dbReference type="SUPFAM" id="SSF57667">
    <property type="entry name" value="beta-beta-alpha zinc fingers"/>
    <property type="match status" value="4"/>
</dbReference>
<evidence type="ECO:0000256" key="2">
    <source>
        <dbReference type="ARBA" id="ARBA00022723"/>
    </source>
</evidence>
<reference evidence="10" key="1">
    <citation type="submission" date="2013-04" db="EMBL/GenBank/DDBJ databases">
        <authorList>
            <person name="Qu J."/>
            <person name="Murali S.C."/>
            <person name="Bandaranaike D."/>
            <person name="Bellair M."/>
            <person name="Blankenburg K."/>
            <person name="Chao H."/>
            <person name="Dinh H."/>
            <person name="Doddapaneni H."/>
            <person name="Downs B."/>
            <person name="Dugan-Rocha S."/>
            <person name="Elkadiri S."/>
            <person name="Gnanaolivu R.D."/>
            <person name="Hernandez B."/>
            <person name="Javaid M."/>
            <person name="Jayaseelan J.C."/>
            <person name="Lee S."/>
            <person name="Li M."/>
            <person name="Ming W."/>
            <person name="Munidasa M."/>
            <person name="Muniz J."/>
            <person name="Nguyen L."/>
            <person name="Ongeri F."/>
            <person name="Osuji N."/>
            <person name="Pu L.-L."/>
            <person name="Puazo M."/>
            <person name="Qu C."/>
            <person name="Quiroz J."/>
            <person name="Raj R."/>
            <person name="Weissenberger G."/>
            <person name="Xin Y."/>
            <person name="Zou X."/>
            <person name="Han Y."/>
            <person name="Richards S."/>
            <person name="Worley K."/>
            <person name="Muzny D."/>
            <person name="Gibbs R."/>
        </authorList>
    </citation>
    <scope>NUCLEOTIDE SEQUENCE</scope>
    <source>
        <strain evidence="10">Sampled in the wild</strain>
    </source>
</reference>
<feature type="domain" description="C2H2-type" evidence="9">
    <location>
        <begin position="69"/>
        <end position="96"/>
    </location>
</feature>
<evidence type="ECO:0000313" key="11">
    <source>
        <dbReference type="Proteomes" id="UP000792457"/>
    </source>
</evidence>
<dbReference type="FunFam" id="3.30.160.60:FF:000446">
    <property type="entry name" value="Zinc finger protein"/>
    <property type="match status" value="1"/>
</dbReference>
<feature type="domain" description="C2H2-type" evidence="9">
    <location>
        <begin position="97"/>
        <end position="125"/>
    </location>
</feature>
<evidence type="ECO:0000313" key="10">
    <source>
        <dbReference type="EMBL" id="KAG8233355.1"/>
    </source>
</evidence>
<dbReference type="GO" id="GO:0000981">
    <property type="term" value="F:DNA-binding transcription factor activity, RNA polymerase II-specific"/>
    <property type="evidence" value="ECO:0007669"/>
    <property type="project" value="TreeGrafter"/>
</dbReference>
<dbReference type="SMART" id="SM00355">
    <property type="entry name" value="ZnF_C2H2"/>
    <property type="match status" value="8"/>
</dbReference>
<evidence type="ECO:0000256" key="8">
    <source>
        <dbReference type="SAM" id="Coils"/>
    </source>
</evidence>
<dbReference type="GO" id="GO:0000978">
    <property type="term" value="F:RNA polymerase II cis-regulatory region sequence-specific DNA binding"/>
    <property type="evidence" value="ECO:0007669"/>
    <property type="project" value="TreeGrafter"/>
</dbReference>
<dbReference type="InterPro" id="IPR032071">
    <property type="entry name" value="DUF4806"/>
</dbReference>
<keyword evidence="6" id="KW-0539">Nucleus</keyword>
<evidence type="ECO:0000256" key="5">
    <source>
        <dbReference type="ARBA" id="ARBA00022833"/>
    </source>
</evidence>
<dbReference type="OrthoDB" id="6077919at2759"/>
<keyword evidence="11" id="KW-1185">Reference proteome</keyword>
<evidence type="ECO:0000256" key="6">
    <source>
        <dbReference type="ARBA" id="ARBA00023242"/>
    </source>
</evidence>
<dbReference type="PANTHER" id="PTHR23226">
    <property type="entry name" value="ZINC FINGER AND SCAN DOMAIN-CONTAINING"/>
    <property type="match status" value="1"/>
</dbReference>
<evidence type="ECO:0000256" key="1">
    <source>
        <dbReference type="ARBA" id="ARBA00004123"/>
    </source>
</evidence>
<dbReference type="FunFam" id="3.30.160.60:FF:001601">
    <property type="entry name" value="Uncharacterized protein, isoform A"/>
    <property type="match status" value="1"/>
</dbReference>
<dbReference type="AlphaFoldDB" id="A0A8K0KGN7"/>
<dbReference type="PROSITE" id="PS50157">
    <property type="entry name" value="ZINC_FINGER_C2H2_2"/>
    <property type="match status" value="7"/>
</dbReference>
<feature type="domain" description="C2H2-type" evidence="9">
    <location>
        <begin position="126"/>
        <end position="153"/>
    </location>
</feature>
<dbReference type="Gene3D" id="3.30.160.60">
    <property type="entry name" value="Classic Zinc Finger"/>
    <property type="match status" value="7"/>
</dbReference>
<protein>
    <recommendedName>
        <fullName evidence="9">C2H2-type domain-containing protein</fullName>
    </recommendedName>
</protein>
<dbReference type="Pfam" id="PF16064">
    <property type="entry name" value="DUF4806"/>
    <property type="match status" value="1"/>
</dbReference>
<dbReference type="Pfam" id="PF00096">
    <property type="entry name" value="zf-C2H2"/>
    <property type="match status" value="2"/>
</dbReference>
<feature type="domain" description="C2H2-type" evidence="9">
    <location>
        <begin position="154"/>
        <end position="181"/>
    </location>
</feature>
<organism evidence="10 11">
    <name type="scientific">Ladona fulva</name>
    <name type="common">Scarce chaser dragonfly</name>
    <name type="synonym">Libellula fulva</name>
    <dbReference type="NCBI Taxonomy" id="123851"/>
    <lineage>
        <taxon>Eukaryota</taxon>
        <taxon>Metazoa</taxon>
        <taxon>Ecdysozoa</taxon>
        <taxon>Arthropoda</taxon>
        <taxon>Hexapoda</taxon>
        <taxon>Insecta</taxon>
        <taxon>Pterygota</taxon>
        <taxon>Palaeoptera</taxon>
        <taxon>Odonata</taxon>
        <taxon>Epiprocta</taxon>
        <taxon>Anisoptera</taxon>
        <taxon>Libelluloidea</taxon>
        <taxon>Libellulidae</taxon>
        <taxon>Ladona</taxon>
    </lineage>
</organism>
<keyword evidence="4 7" id="KW-0863">Zinc-finger</keyword>
<evidence type="ECO:0000259" key="9">
    <source>
        <dbReference type="PROSITE" id="PS50157"/>
    </source>
</evidence>
<comment type="caution">
    <text evidence="10">The sequence shown here is derived from an EMBL/GenBank/DDBJ whole genome shotgun (WGS) entry which is preliminary data.</text>
</comment>
<feature type="domain" description="C2H2-type" evidence="9">
    <location>
        <begin position="182"/>
        <end position="209"/>
    </location>
</feature>
<dbReference type="GO" id="GO:0005634">
    <property type="term" value="C:nucleus"/>
    <property type="evidence" value="ECO:0007669"/>
    <property type="project" value="UniProtKB-SubCell"/>
</dbReference>
<dbReference type="GO" id="GO:0008270">
    <property type="term" value="F:zinc ion binding"/>
    <property type="evidence" value="ECO:0007669"/>
    <property type="project" value="UniProtKB-KW"/>
</dbReference>
<dbReference type="InterPro" id="IPR013087">
    <property type="entry name" value="Znf_C2H2_type"/>
</dbReference>
<dbReference type="EMBL" id="KZ308713">
    <property type="protein sequence ID" value="KAG8233355.1"/>
    <property type="molecule type" value="Genomic_DNA"/>
</dbReference>
<keyword evidence="2" id="KW-0479">Metal-binding</keyword>
<accession>A0A8K0KGN7</accession>
<keyword evidence="3" id="KW-0677">Repeat</keyword>
<gene>
    <name evidence="10" type="ORF">J437_LFUL005816</name>
</gene>
<evidence type="ECO:0000256" key="3">
    <source>
        <dbReference type="ARBA" id="ARBA00022737"/>
    </source>
</evidence>
<dbReference type="PROSITE" id="PS00028">
    <property type="entry name" value="ZINC_FINGER_C2H2_1"/>
    <property type="match status" value="1"/>
</dbReference>
<proteinExistence type="predicted"/>
<dbReference type="Proteomes" id="UP000792457">
    <property type="component" value="Unassembled WGS sequence"/>
</dbReference>
<comment type="subcellular location">
    <subcellularLocation>
        <location evidence="1">Nucleus</location>
    </subcellularLocation>
</comment>
<evidence type="ECO:0000256" key="4">
    <source>
        <dbReference type="ARBA" id="ARBA00022771"/>
    </source>
</evidence>
<evidence type="ECO:0000256" key="7">
    <source>
        <dbReference type="PROSITE-ProRule" id="PRU00042"/>
    </source>
</evidence>
<sequence>MQQGKRKGSQVVVKSGDGFNEEDYVICHHCGEKSKTKIELKEHICRAHLSTFVGDKRGGNDSECLRKSFRCSFCQKEFNRRNGLTKHLKIHNGIKPHKCNVCSYSTANGSHLRRHIYHVHNGDKPFKCNSCEYSTTVETRLKSHIERHTKEMPYRCDKCDFKASVKARFMSHMRKHIDKKPFKCDVCDYGTAFEPVLRSHMYMHIGEKPFCCDICKYGTTKRSTLKAHMYKHTGERPFKCHICEFSSRTVSDLKRHIRVHTALHVLARHLARLERKVDEIYDKQVELLQRINPDNSRAVGAELCIPENVRTPLQTQNDIEELEKWLSLSKDNAIILEEKLSLLGGKKLVNVTNRILESLFENKLALHCNWTGRNQKYSLKDLKLMKIVKGAVRRNKQTEGATDDEITTCISNWFRFTKDRDGGREMRRNK</sequence>
<feature type="domain" description="C2H2-type" evidence="9">
    <location>
        <begin position="238"/>
        <end position="261"/>
    </location>
</feature>
<dbReference type="InterPro" id="IPR036236">
    <property type="entry name" value="Znf_C2H2_sf"/>
</dbReference>
<feature type="domain" description="C2H2-type" evidence="9">
    <location>
        <begin position="210"/>
        <end position="237"/>
    </location>
</feature>